<accession>A0A382MAP9</accession>
<dbReference type="EMBL" id="UINC01092229">
    <property type="protein sequence ID" value="SVC45628.1"/>
    <property type="molecule type" value="Genomic_DNA"/>
</dbReference>
<dbReference type="AlphaFoldDB" id="A0A382MAP9"/>
<protein>
    <recommendedName>
        <fullName evidence="2">VCBS repeat-containing protein</fullName>
    </recommendedName>
</protein>
<organism evidence="1">
    <name type="scientific">marine metagenome</name>
    <dbReference type="NCBI Taxonomy" id="408172"/>
    <lineage>
        <taxon>unclassified sequences</taxon>
        <taxon>metagenomes</taxon>
        <taxon>ecological metagenomes</taxon>
    </lineage>
</organism>
<reference evidence="1" key="1">
    <citation type="submission" date="2018-05" db="EMBL/GenBank/DDBJ databases">
        <authorList>
            <person name="Lanie J.A."/>
            <person name="Ng W.-L."/>
            <person name="Kazmierczak K.M."/>
            <person name="Andrzejewski T.M."/>
            <person name="Davidsen T.M."/>
            <person name="Wayne K.J."/>
            <person name="Tettelin H."/>
            <person name="Glass J.I."/>
            <person name="Rusch D."/>
            <person name="Podicherti R."/>
            <person name="Tsui H.-C.T."/>
            <person name="Winkler M.E."/>
        </authorList>
    </citation>
    <scope>NUCLEOTIDE SEQUENCE</scope>
</reference>
<evidence type="ECO:0000313" key="1">
    <source>
        <dbReference type="EMBL" id="SVC45628.1"/>
    </source>
</evidence>
<dbReference type="InterPro" id="IPR028994">
    <property type="entry name" value="Integrin_alpha_N"/>
</dbReference>
<evidence type="ECO:0008006" key="2">
    <source>
        <dbReference type="Google" id="ProtNLM"/>
    </source>
</evidence>
<name>A0A382MAP9_9ZZZZ</name>
<gene>
    <name evidence="1" type="ORF">METZ01_LOCUS298482</name>
</gene>
<proteinExistence type="predicted"/>
<dbReference type="SUPFAM" id="SSF69318">
    <property type="entry name" value="Integrin alpha N-terminal domain"/>
    <property type="match status" value="1"/>
</dbReference>
<sequence>MMKRKFWFSGLSVALVCLGATHSLFAQRGSKIPVDTYRFAPGVRLLTGDKPIDVTTGHAAPYVYDFNGDGKRDLLVGEFGSGTYRGETTSKSSLANARLRVYLNKGSNASPRYDGFKYLQADGENASVPST</sequence>
<dbReference type="Gene3D" id="2.130.10.130">
    <property type="entry name" value="Integrin alpha, N-terminal"/>
    <property type="match status" value="1"/>
</dbReference>